<keyword evidence="5" id="KW-1185">Reference proteome</keyword>
<organism evidence="5 6">
    <name type="scientific">Toxocara canis</name>
    <name type="common">Canine roundworm</name>
    <dbReference type="NCBI Taxonomy" id="6265"/>
    <lineage>
        <taxon>Eukaryota</taxon>
        <taxon>Metazoa</taxon>
        <taxon>Ecdysozoa</taxon>
        <taxon>Nematoda</taxon>
        <taxon>Chromadorea</taxon>
        <taxon>Rhabditida</taxon>
        <taxon>Spirurina</taxon>
        <taxon>Ascaridomorpha</taxon>
        <taxon>Ascaridoidea</taxon>
        <taxon>Toxocaridae</taxon>
        <taxon>Toxocara</taxon>
    </lineage>
</organism>
<dbReference type="PANTHER" id="PTHR23271">
    <property type="entry name" value="HEPATOCELLULAR CARCINOMA-ASSOCIATED ANTIGEN 66"/>
    <property type="match status" value="1"/>
</dbReference>
<evidence type="ECO:0000313" key="6">
    <source>
        <dbReference type="WBParaSite" id="TCNE_0001727101-mRNA-1"/>
    </source>
</evidence>
<evidence type="ECO:0000313" key="5">
    <source>
        <dbReference type="Proteomes" id="UP000050794"/>
    </source>
</evidence>
<dbReference type="Proteomes" id="UP000050794">
    <property type="component" value="Unassembled WGS sequence"/>
</dbReference>
<evidence type="ECO:0000256" key="2">
    <source>
        <dbReference type="SAM" id="MobiDB-lite"/>
    </source>
</evidence>
<dbReference type="GO" id="GO:0032040">
    <property type="term" value="C:small-subunit processome"/>
    <property type="evidence" value="ECO:0007669"/>
    <property type="project" value="TreeGrafter"/>
</dbReference>
<dbReference type="InterPro" id="IPR013949">
    <property type="entry name" value="Utp6"/>
</dbReference>
<evidence type="ECO:0000259" key="3">
    <source>
        <dbReference type="Pfam" id="PF24892"/>
    </source>
</evidence>
<dbReference type="InterPro" id="IPR011990">
    <property type="entry name" value="TPR-like_helical_dom_sf"/>
</dbReference>
<dbReference type="InterPro" id="IPR003107">
    <property type="entry name" value="HAT"/>
</dbReference>
<accession>A0A183V950</accession>
<name>A0A183V950_TOXCA</name>
<evidence type="ECO:0000256" key="1">
    <source>
        <dbReference type="ARBA" id="ARBA00010734"/>
    </source>
</evidence>
<feature type="compositionally biased region" description="Basic residues" evidence="2">
    <location>
        <begin position="466"/>
        <end position="483"/>
    </location>
</feature>
<gene>
    <name evidence="4" type="ORF">TCNE_LOCUS17270</name>
</gene>
<dbReference type="SMART" id="SM00386">
    <property type="entry name" value="HAT"/>
    <property type="match status" value="5"/>
</dbReference>
<dbReference type="InterPro" id="IPR056907">
    <property type="entry name" value="UTP6_C"/>
</dbReference>
<feature type="compositionally biased region" description="Basic and acidic residues" evidence="2">
    <location>
        <begin position="486"/>
        <end position="495"/>
    </location>
</feature>
<evidence type="ECO:0000313" key="4">
    <source>
        <dbReference type="EMBL" id="VDM48591.1"/>
    </source>
</evidence>
<dbReference type="WBParaSite" id="TCNE_0001727101-mRNA-1">
    <property type="protein sequence ID" value="TCNE_0001727101-mRNA-1"/>
    <property type="gene ID" value="TCNE_0001727101"/>
</dbReference>
<reference evidence="6" key="1">
    <citation type="submission" date="2016-06" db="UniProtKB">
        <authorList>
            <consortium name="WormBaseParasite"/>
        </authorList>
    </citation>
    <scope>IDENTIFICATION</scope>
</reference>
<protein>
    <submittedName>
        <fullName evidence="6">U3 small nucleolar RNA-associated protein 6-like protein</fullName>
    </submittedName>
</protein>
<dbReference type="PANTHER" id="PTHR23271:SF1">
    <property type="entry name" value="U3 SMALL NUCLEOLAR RNA-ASSOCIATED PROTEIN 6 HOMOLOG"/>
    <property type="match status" value="1"/>
</dbReference>
<dbReference type="Pfam" id="PF24892">
    <property type="entry name" value="UTP6_C"/>
    <property type="match status" value="1"/>
</dbReference>
<dbReference type="EMBL" id="UYWY01024293">
    <property type="protein sequence ID" value="VDM48591.1"/>
    <property type="molecule type" value="Genomic_DNA"/>
</dbReference>
<feature type="domain" description="U3 small nucleolar RNA-associated protein 6 homolog C-terminal" evidence="3">
    <location>
        <begin position="178"/>
        <end position="426"/>
    </location>
</feature>
<proteinExistence type="inferred from homology"/>
<sequence>MFKVLGRDVNLRVEAALWEFKKNKSVDNARLHLQLGLRLFPESHLLWITLFRIEILNVKRLLKRRDVLAGKYSKRRGEALESEEIGEGAAEEQGIISDAVLNLKLAEIVAEQALNSPEVTEKNVLLYRLWQTANEYGVVAKRLEDILYEKLWSEGNICEESFIAKHERQKDETDVYGIYDEAIARFPTSRMFRYYIEICEERIVADDVFAGAKLRDIYKLMEEKGLAGMEDYKKLLELEGDNSEKERIVERALQRFHSSSFLWSRLLRLKMSDGKTSKRDIQKLFNDAERALKSEDMLEIYELAIDWAIQNAPSTVDAIFQRAVMLTPCDVSSEIKCIRLRLVCFVFQPPLYLKAAYPSDPSVYRNEYSKICAAPPNAMVVHKAFIKLERELKEPDDKLIVRAMENCVADFGYEDYKCWIEYAKYLFNHDPPALASLYQRAIVCVPKEQSDAFVTEWTRLLQHTSKQPHQKRPIKNRKIKKGISNKAEKRPKLSS</sequence>
<dbReference type="SUPFAM" id="SSF48452">
    <property type="entry name" value="TPR-like"/>
    <property type="match status" value="1"/>
</dbReference>
<comment type="similarity">
    <text evidence="1">Belongs to the UTP6 family.</text>
</comment>
<reference evidence="4 5" key="2">
    <citation type="submission" date="2018-11" db="EMBL/GenBank/DDBJ databases">
        <authorList>
            <consortium name="Pathogen Informatics"/>
        </authorList>
    </citation>
    <scope>NUCLEOTIDE SEQUENCE [LARGE SCALE GENOMIC DNA]</scope>
</reference>
<dbReference type="GO" id="GO:0034388">
    <property type="term" value="C:Pwp2p-containing subcomplex of 90S preribosome"/>
    <property type="evidence" value="ECO:0007669"/>
    <property type="project" value="TreeGrafter"/>
</dbReference>
<dbReference type="GO" id="GO:0030515">
    <property type="term" value="F:snoRNA binding"/>
    <property type="evidence" value="ECO:0007669"/>
    <property type="project" value="InterPro"/>
</dbReference>
<dbReference type="Gene3D" id="1.25.40.10">
    <property type="entry name" value="Tetratricopeptide repeat domain"/>
    <property type="match status" value="2"/>
</dbReference>
<dbReference type="AlphaFoldDB" id="A0A183V950"/>
<dbReference type="GO" id="GO:0000462">
    <property type="term" value="P:maturation of SSU-rRNA from tricistronic rRNA transcript (SSU-rRNA, 5.8S rRNA, LSU-rRNA)"/>
    <property type="evidence" value="ECO:0007669"/>
    <property type="project" value="InterPro"/>
</dbReference>
<feature type="region of interest" description="Disordered" evidence="2">
    <location>
        <begin position="464"/>
        <end position="495"/>
    </location>
</feature>